<feature type="compositionally biased region" description="Gly residues" evidence="2">
    <location>
        <begin position="596"/>
        <end position="636"/>
    </location>
</feature>
<feature type="compositionally biased region" description="Polar residues" evidence="2">
    <location>
        <begin position="279"/>
        <end position="297"/>
    </location>
</feature>
<evidence type="ECO:0000256" key="1">
    <source>
        <dbReference type="SAM" id="Coils"/>
    </source>
</evidence>
<dbReference type="GO" id="GO:0006508">
    <property type="term" value="P:proteolysis"/>
    <property type="evidence" value="ECO:0007669"/>
    <property type="project" value="InterPro"/>
</dbReference>
<dbReference type="Gene3D" id="2.40.70.10">
    <property type="entry name" value="Acid Proteases"/>
    <property type="match status" value="1"/>
</dbReference>
<dbReference type="SUPFAM" id="SSF50630">
    <property type="entry name" value="Acid proteases"/>
    <property type="match status" value="1"/>
</dbReference>
<feature type="coiled-coil region" evidence="1">
    <location>
        <begin position="139"/>
        <end position="274"/>
    </location>
</feature>
<feature type="region of interest" description="Disordered" evidence="2">
    <location>
        <begin position="595"/>
        <end position="654"/>
    </location>
</feature>
<dbReference type="PROSITE" id="PS00141">
    <property type="entry name" value="ASP_PROTEASE"/>
    <property type="match status" value="1"/>
</dbReference>
<evidence type="ECO:0000313" key="3">
    <source>
        <dbReference type="EnsemblMetazoa" id="PPA37640.1"/>
    </source>
</evidence>
<dbReference type="InterPro" id="IPR021109">
    <property type="entry name" value="Peptidase_aspartic_dom_sf"/>
</dbReference>
<keyword evidence="1" id="KW-0175">Coiled coil</keyword>
<name>A0A2A6BA17_PRIPA</name>
<reference evidence="4" key="1">
    <citation type="journal article" date="2008" name="Nat. Genet.">
        <title>The Pristionchus pacificus genome provides a unique perspective on nematode lifestyle and parasitism.</title>
        <authorList>
            <person name="Dieterich C."/>
            <person name="Clifton S.W."/>
            <person name="Schuster L.N."/>
            <person name="Chinwalla A."/>
            <person name="Delehaunty K."/>
            <person name="Dinkelacker I."/>
            <person name="Fulton L."/>
            <person name="Fulton R."/>
            <person name="Godfrey J."/>
            <person name="Minx P."/>
            <person name="Mitreva M."/>
            <person name="Roeseler W."/>
            <person name="Tian H."/>
            <person name="Witte H."/>
            <person name="Yang S.P."/>
            <person name="Wilson R.K."/>
            <person name="Sommer R.J."/>
        </authorList>
    </citation>
    <scope>NUCLEOTIDE SEQUENCE [LARGE SCALE GENOMIC DNA]</scope>
    <source>
        <strain evidence="4">PS312</strain>
    </source>
</reference>
<evidence type="ECO:0000313" key="4">
    <source>
        <dbReference type="Proteomes" id="UP000005239"/>
    </source>
</evidence>
<dbReference type="EnsemblMetazoa" id="PPA37640.1">
    <property type="protein sequence ID" value="PPA37640.1"/>
    <property type="gene ID" value="WBGene00276009"/>
</dbReference>
<sequence>DRNRVDMDPDRRDRMDIGDPVVEEQTELASTVEGNTGQVNKVMTRGKVEEIRKNKMSVNERMMTEYALITKAFKDCRDKVKGQTSLRTSGEVTVVNELFKGAIKEADKAWESVVTAVNTALDGNAVNKRESNFLKRVQLESLEQVETEMGENREELRELELVDDIPSLLAKVNEEREAAEKKYSEWEAMRLELQELNELAELKENDRLVDYWKDMNIELQTIREQFKELKLKIEKGEDDALVLVDSVEMLEKQVAVLEKEKRKLKDINDEQLARLIQAEDSNQGQNRMNNLNGTSSVEHAMSESQKRSENMRRQNEVLQRMRERRARGGHSQSPPDSRASPATEGRHTFTTLTSGAYLLGSFENGDGTGNSGVGGSGGNNGILGKSFGLMGNALPRLARFSGKKEDWEDFETGFLIRFGGMEASIALSLLKDNLNVEAKDVLRTIPVEEKEKGVKCVLKWLRSRLSNETPFEMIELDKMLRHQKVNGKTVGKVCEELEEWTARLHREEDKKEEARRRQLLILYEGRHTEHVRLLTLFREGSSYSEMKAALVDLEYLRKTEKESKGYSKGFTTGIKCFRCNEYGHKESQNLCNSRNGNGGGSKGGNGTSGGTNGSYRGGYSGPSRGGYSTGRGGYNNGSGQKPQQSNGYGNGGARAHSVAAAANNGRPYTNVGTGANSGPLGHNSSVNAIKTESFSRRGTEVQRHESPERSVRDVEDFFFIKRRELVKGKVNGVPVQVLLDTGADVSIISADVVDKIDGAVVEKGASPMIKDASNGVMDIVGRTILEVELEVGNRTQVGFYVLNNGLGKVIIGGKGLDDVGVELKEVRFREKTHSNGDDAIVLRDAQIGPGQLGSIWVKGSEHNTVMLESSVDQVMEGIANEVNERLKGERERMKASYDKKWENNKKYEPVVGDRVYVFKEKGDGKNPKLRIRRLIDRQSPLHWENPCPACEENPRPLSALWRACPKEFALFTCATLKEYACLRTIIEKFRNITPLRVHKLLAMGQLGDEEISEKTIEETVGNLCSHALVSLKGPDREWRFTVTDIDPRYEESYRRGLGEEVELSLGFGGIMHQPGLAITRRGGDKARWQWKVEMHSKWNEILAGWHRLQTKKTIKNLLIFWPRTMEKEDMNTLRDIVVYHTERNAWNVVIVEEPCGEATNPDYIPFLLDWSVDYPKTGKIRVIITDNAITDGTPISALERCHSWIRRDHYEFATQAWVGGRPWDIKKAEKELVEKGWSVVEDTRKRDRNIGESDVSKLSQVLQDRDRREKEEITCKGCEGVGHKIWKCPNKNNNKKIYYGRGRPASKEGDVMEPTHKKKRY</sequence>
<reference evidence="3" key="2">
    <citation type="submission" date="2022-06" db="UniProtKB">
        <authorList>
            <consortium name="EnsemblMetazoa"/>
        </authorList>
    </citation>
    <scope>IDENTIFICATION</scope>
    <source>
        <strain evidence="3">PS312</strain>
    </source>
</reference>
<gene>
    <name evidence="3" type="primary">WBGene00276009</name>
</gene>
<dbReference type="CDD" id="cd00303">
    <property type="entry name" value="retropepsin_like"/>
    <property type="match status" value="1"/>
</dbReference>
<dbReference type="GO" id="GO:0004190">
    <property type="term" value="F:aspartic-type endopeptidase activity"/>
    <property type="evidence" value="ECO:0007669"/>
    <property type="project" value="InterPro"/>
</dbReference>
<dbReference type="PROSITE" id="PS50175">
    <property type="entry name" value="ASP_PROT_RETROV"/>
    <property type="match status" value="1"/>
</dbReference>
<dbReference type="Pfam" id="PF13975">
    <property type="entry name" value="gag-asp_proteas"/>
    <property type="match status" value="1"/>
</dbReference>
<feature type="compositionally biased region" description="Basic and acidic residues" evidence="2">
    <location>
        <begin position="1305"/>
        <end position="1315"/>
    </location>
</feature>
<feature type="compositionally biased region" description="Basic and acidic residues" evidence="2">
    <location>
        <begin position="300"/>
        <end position="321"/>
    </location>
</feature>
<dbReference type="OrthoDB" id="117285at2759"/>
<proteinExistence type="predicted"/>
<accession>A0A2A6BA17</accession>
<dbReference type="InterPro" id="IPR001969">
    <property type="entry name" value="Aspartic_peptidase_AS"/>
</dbReference>
<organism evidence="3 4">
    <name type="scientific">Pristionchus pacificus</name>
    <name type="common">Parasitic nematode worm</name>
    <dbReference type="NCBI Taxonomy" id="54126"/>
    <lineage>
        <taxon>Eukaryota</taxon>
        <taxon>Metazoa</taxon>
        <taxon>Ecdysozoa</taxon>
        <taxon>Nematoda</taxon>
        <taxon>Chromadorea</taxon>
        <taxon>Rhabditida</taxon>
        <taxon>Rhabditina</taxon>
        <taxon>Diplogasteromorpha</taxon>
        <taxon>Diplogasteroidea</taxon>
        <taxon>Neodiplogasteridae</taxon>
        <taxon>Pristionchus</taxon>
    </lineage>
</organism>
<feature type="region of interest" description="Disordered" evidence="2">
    <location>
        <begin position="1298"/>
        <end position="1321"/>
    </location>
</feature>
<dbReference type="InterPro" id="IPR001995">
    <property type="entry name" value="Peptidase_A2_cat"/>
</dbReference>
<accession>A0A8R1YTH0</accession>
<evidence type="ECO:0000256" key="2">
    <source>
        <dbReference type="SAM" id="MobiDB-lite"/>
    </source>
</evidence>
<dbReference type="Proteomes" id="UP000005239">
    <property type="component" value="Unassembled WGS sequence"/>
</dbReference>
<protein>
    <submittedName>
        <fullName evidence="3">Peptidase A2 domain-containing protein</fullName>
    </submittedName>
</protein>
<keyword evidence="4" id="KW-1185">Reference proteome</keyword>
<feature type="region of interest" description="Disordered" evidence="2">
    <location>
        <begin position="277"/>
        <end position="345"/>
    </location>
</feature>